<feature type="region of interest" description="Disordered" evidence="1">
    <location>
        <begin position="24"/>
        <end position="62"/>
    </location>
</feature>
<evidence type="ECO:0000256" key="1">
    <source>
        <dbReference type="SAM" id="MobiDB-lite"/>
    </source>
</evidence>
<protein>
    <submittedName>
        <fullName evidence="2">Uncharacterized protein</fullName>
    </submittedName>
</protein>
<proteinExistence type="predicted"/>
<accession>A0A4Z2IV89</accession>
<feature type="compositionally biased region" description="Basic and acidic residues" evidence="1">
    <location>
        <begin position="24"/>
        <end position="35"/>
    </location>
</feature>
<dbReference type="Proteomes" id="UP000314294">
    <property type="component" value="Unassembled WGS sequence"/>
</dbReference>
<dbReference type="AlphaFoldDB" id="A0A4Z2IV89"/>
<evidence type="ECO:0000313" key="2">
    <source>
        <dbReference type="EMBL" id="TNN81488.1"/>
    </source>
</evidence>
<gene>
    <name evidence="2" type="ORF">EYF80_008260</name>
</gene>
<organism evidence="2 3">
    <name type="scientific">Liparis tanakae</name>
    <name type="common">Tanaka's snailfish</name>
    <dbReference type="NCBI Taxonomy" id="230148"/>
    <lineage>
        <taxon>Eukaryota</taxon>
        <taxon>Metazoa</taxon>
        <taxon>Chordata</taxon>
        <taxon>Craniata</taxon>
        <taxon>Vertebrata</taxon>
        <taxon>Euteleostomi</taxon>
        <taxon>Actinopterygii</taxon>
        <taxon>Neopterygii</taxon>
        <taxon>Teleostei</taxon>
        <taxon>Neoteleostei</taxon>
        <taxon>Acanthomorphata</taxon>
        <taxon>Eupercaria</taxon>
        <taxon>Perciformes</taxon>
        <taxon>Cottioidei</taxon>
        <taxon>Cottales</taxon>
        <taxon>Liparidae</taxon>
        <taxon>Liparis</taxon>
    </lineage>
</organism>
<name>A0A4Z2IV89_9TELE</name>
<keyword evidence="3" id="KW-1185">Reference proteome</keyword>
<reference evidence="2 3" key="1">
    <citation type="submission" date="2019-03" db="EMBL/GenBank/DDBJ databases">
        <title>First draft genome of Liparis tanakae, snailfish: a comprehensive survey of snailfish specific genes.</title>
        <authorList>
            <person name="Kim W."/>
            <person name="Song I."/>
            <person name="Jeong J.-H."/>
            <person name="Kim D."/>
            <person name="Kim S."/>
            <person name="Ryu S."/>
            <person name="Song J.Y."/>
            <person name="Lee S.K."/>
        </authorList>
    </citation>
    <scope>NUCLEOTIDE SEQUENCE [LARGE SCALE GENOMIC DNA]</scope>
    <source>
        <tissue evidence="2">Muscle</tissue>
    </source>
</reference>
<evidence type="ECO:0000313" key="3">
    <source>
        <dbReference type="Proteomes" id="UP000314294"/>
    </source>
</evidence>
<dbReference type="EMBL" id="SRLO01000046">
    <property type="protein sequence ID" value="TNN81488.1"/>
    <property type="molecule type" value="Genomic_DNA"/>
</dbReference>
<comment type="caution">
    <text evidence="2">The sequence shown here is derived from an EMBL/GenBank/DDBJ whole genome shotgun (WGS) entry which is preliminary data.</text>
</comment>
<sequence>MLTRDLKERIHLFCCSDAQPCRMTHNDKNGTDVNRRRAQRPGPADPDTTEGFLRRGRLTTAH</sequence>
<dbReference type="OrthoDB" id="10573845at2759"/>